<organism evidence="2 3">
    <name type="scientific">Lupinus albus</name>
    <name type="common">White lupine</name>
    <name type="synonym">Lupinus termis</name>
    <dbReference type="NCBI Taxonomy" id="3870"/>
    <lineage>
        <taxon>Eukaryota</taxon>
        <taxon>Viridiplantae</taxon>
        <taxon>Streptophyta</taxon>
        <taxon>Embryophyta</taxon>
        <taxon>Tracheophyta</taxon>
        <taxon>Spermatophyta</taxon>
        <taxon>Magnoliopsida</taxon>
        <taxon>eudicotyledons</taxon>
        <taxon>Gunneridae</taxon>
        <taxon>Pentapetalae</taxon>
        <taxon>rosids</taxon>
        <taxon>fabids</taxon>
        <taxon>Fabales</taxon>
        <taxon>Fabaceae</taxon>
        <taxon>Papilionoideae</taxon>
        <taxon>50 kb inversion clade</taxon>
        <taxon>genistoids sensu lato</taxon>
        <taxon>core genistoids</taxon>
        <taxon>Genisteae</taxon>
        <taxon>Lupinus</taxon>
    </lineage>
</organism>
<keyword evidence="3" id="KW-1185">Reference proteome</keyword>
<dbReference type="Proteomes" id="UP000447434">
    <property type="component" value="Chromosome 10"/>
</dbReference>
<gene>
    <name evidence="2" type="ORF">Lalb_Chr10g0092281</name>
</gene>
<comment type="caution">
    <text evidence="2">The sequence shown here is derived from an EMBL/GenBank/DDBJ whole genome shotgun (WGS) entry which is preliminary data.</text>
</comment>
<feature type="signal peptide" evidence="1">
    <location>
        <begin position="1"/>
        <end position="20"/>
    </location>
</feature>
<dbReference type="AlphaFoldDB" id="A0A6A4PUA1"/>
<reference evidence="3" key="1">
    <citation type="journal article" date="2020" name="Nat. Commun.">
        <title>Genome sequence of the cluster root forming white lupin.</title>
        <authorList>
            <person name="Hufnagel B."/>
            <person name="Marques A."/>
            <person name="Soriano A."/>
            <person name="Marques L."/>
            <person name="Divol F."/>
            <person name="Doumas P."/>
            <person name="Sallet E."/>
            <person name="Mancinotti D."/>
            <person name="Carrere S."/>
            <person name="Marande W."/>
            <person name="Arribat S."/>
            <person name="Keller J."/>
            <person name="Huneau C."/>
            <person name="Blein T."/>
            <person name="Aime D."/>
            <person name="Laguerre M."/>
            <person name="Taylor J."/>
            <person name="Schubert V."/>
            <person name="Nelson M."/>
            <person name="Geu-Flores F."/>
            <person name="Crespi M."/>
            <person name="Gallardo-Guerrero K."/>
            <person name="Delaux P.-M."/>
            <person name="Salse J."/>
            <person name="Berges H."/>
            <person name="Guyot R."/>
            <person name="Gouzy J."/>
            <person name="Peret B."/>
        </authorList>
    </citation>
    <scope>NUCLEOTIDE SEQUENCE [LARGE SCALE GENOMIC DNA]</scope>
    <source>
        <strain evidence="3">cv. Amiga</strain>
    </source>
</reference>
<accession>A0A6A4PUA1</accession>
<keyword evidence="1" id="KW-0732">Signal</keyword>
<name>A0A6A4PUA1_LUPAL</name>
<evidence type="ECO:0000313" key="2">
    <source>
        <dbReference type="EMBL" id="KAE9604979.1"/>
    </source>
</evidence>
<evidence type="ECO:0000313" key="3">
    <source>
        <dbReference type="Proteomes" id="UP000447434"/>
    </source>
</evidence>
<protein>
    <submittedName>
        <fullName evidence="2">Uncharacterized protein</fullName>
    </submittedName>
</protein>
<dbReference type="EMBL" id="WOCE01000010">
    <property type="protein sequence ID" value="KAE9604979.1"/>
    <property type="molecule type" value="Genomic_DNA"/>
</dbReference>
<proteinExistence type="predicted"/>
<evidence type="ECO:0000256" key="1">
    <source>
        <dbReference type="SAM" id="SignalP"/>
    </source>
</evidence>
<feature type="chain" id="PRO_5025366772" evidence="1">
    <location>
        <begin position="21"/>
        <end position="82"/>
    </location>
</feature>
<sequence length="82" mass="8931">MGKYLVVMSFFILFLVLASGLKIESENREGDSAVDNKACKSDQECGGCPPCEVDCLKPCCLCLRGRCKCSNGRGIHKLISIQ</sequence>